<evidence type="ECO:0000313" key="3">
    <source>
        <dbReference type="EMBL" id="VXD11447.1"/>
    </source>
</evidence>
<evidence type="ECO:0000313" key="4">
    <source>
        <dbReference type="Proteomes" id="UP000184550"/>
    </source>
</evidence>
<keyword evidence="2" id="KW-0472">Membrane</keyword>
<name>A0A7Z9BF66_9CYAN</name>
<protein>
    <submittedName>
        <fullName evidence="3">Predicted transmembrane transcriptional regulator (Anti-sigma factor)</fullName>
    </submittedName>
</protein>
<evidence type="ECO:0000256" key="2">
    <source>
        <dbReference type="SAM" id="Phobius"/>
    </source>
</evidence>
<comment type="caution">
    <text evidence="3">The sequence shown here is derived from an EMBL/GenBank/DDBJ whole genome shotgun (WGS) entry which is preliminary data.</text>
</comment>
<gene>
    <name evidence="3" type="ORF">PL8927_140147</name>
</gene>
<organism evidence="3 4">
    <name type="scientific">Planktothrix serta PCC 8927</name>
    <dbReference type="NCBI Taxonomy" id="671068"/>
    <lineage>
        <taxon>Bacteria</taxon>
        <taxon>Bacillati</taxon>
        <taxon>Cyanobacteriota</taxon>
        <taxon>Cyanophyceae</taxon>
        <taxon>Oscillatoriophycideae</taxon>
        <taxon>Oscillatoriales</taxon>
        <taxon>Microcoleaceae</taxon>
        <taxon>Planktothrix</taxon>
    </lineage>
</organism>
<feature type="region of interest" description="Disordered" evidence="1">
    <location>
        <begin position="1"/>
        <end position="27"/>
    </location>
</feature>
<proteinExistence type="predicted"/>
<evidence type="ECO:0000256" key="1">
    <source>
        <dbReference type="SAM" id="MobiDB-lite"/>
    </source>
</evidence>
<dbReference type="RefSeq" id="WP_083617587.1">
    <property type="nucleotide sequence ID" value="NZ_LR734832.1"/>
</dbReference>
<dbReference type="Proteomes" id="UP000184550">
    <property type="component" value="Unassembled WGS sequence"/>
</dbReference>
<dbReference type="OrthoDB" id="463972at2"/>
<keyword evidence="2" id="KW-1133">Transmembrane helix</keyword>
<sequence length="192" mass="21110">MKHNFEPEPQINSTIQGHLSGEHSDPLTPTLDHLDPQQFQILSAYLDGEATVSERRQVQAWLDTDPQIKEIYLQLLQLRSRLQSAPVPASHPSVQQLATRVFQRLNQRTRVMATWGGTAIAALLVMTISGGISGNWGRVSMLAQSQNLNYSEPLQIALNEPLIPIVNPNAVSISVDQPIIPIPKAAVSTPTN</sequence>
<dbReference type="AlphaFoldDB" id="A0A7Z9BF66"/>
<reference evidence="3" key="1">
    <citation type="submission" date="2019-10" db="EMBL/GenBank/DDBJ databases">
        <authorList>
            <consortium name="Genoscope - CEA"/>
            <person name="William W."/>
        </authorList>
    </citation>
    <scope>NUCLEOTIDE SEQUENCE [LARGE SCALE GENOMIC DNA]</scope>
    <source>
        <strain evidence="3">BBR_PRJEB10992</strain>
    </source>
</reference>
<dbReference type="EMBL" id="CZCU02000046">
    <property type="protein sequence ID" value="VXD11447.1"/>
    <property type="molecule type" value="Genomic_DNA"/>
</dbReference>
<keyword evidence="4" id="KW-1185">Reference proteome</keyword>
<accession>A0A7Z9BF66</accession>
<keyword evidence="2 3" id="KW-0812">Transmembrane</keyword>
<feature type="transmembrane region" description="Helical" evidence="2">
    <location>
        <begin position="112"/>
        <end position="132"/>
    </location>
</feature>